<evidence type="ECO:0000256" key="1">
    <source>
        <dbReference type="ARBA" id="ARBA00022491"/>
    </source>
</evidence>
<feature type="domain" description="N-acetyltransferase" evidence="6">
    <location>
        <begin position="20"/>
        <end position="176"/>
    </location>
</feature>
<comment type="catalytic activity">
    <reaction evidence="5">
        <text>glycyl-tRNA(Gly) + acetyl-CoA = N-acetylglycyl-tRNA(Gly) + CoA + H(+)</text>
        <dbReference type="Rhea" id="RHEA:81867"/>
        <dbReference type="Rhea" id="RHEA-COMP:9683"/>
        <dbReference type="Rhea" id="RHEA-COMP:19766"/>
        <dbReference type="ChEBI" id="CHEBI:15378"/>
        <dbReference type="ChEBI" id="CHEBI:57287"/>
        <dbReference type="ChEBI" id="CHEBI:57288"/>
        <dbReference type="ChEBI" id="CHEBI:78522"/>
        <dbReference type="ChEBI" id="CHEBI:232036"/>
    </reaction>
</comment>
<dbReference type="InterPro" id="IPR000182">
    <property type="entry name" value="GNAT_dom"/>
</dbReference>
<name>A0A0E3QK20_METBA</name>
<dbReference type="AlphaFoldDB" id="A0A0E3QK20"/>
<dbReference type="PATRIC" id="fig|1434109.4.peg.718"/>
<dbReference type="SUPFAM" id="SSF55729">
    <property type="entry name" value="Acyl-CoA N-acyltransferases (Nat)"/>
    <property type="match status" value="1"/>
</dbReference>
<organism evidence="7 8">
    <name type="scientific">Methanosarcina barkeri str. Wiesmoor</name>
    <dbReference type="NCBI Taxonomy" id="1434109"/>
    <lineage>
        <taxon>Archaea</taxon>
        <taxon>Methanobacteriati</taxon>
        <taxon>Methanobacteriota</taxon>
        <taxon>Stenosarchaea group</taxon>
        <taxon>Methanomicrobia</taxon>
        <taxon>Methanosarcinales</taxon>
        <taxon>Methanosarcinaceae</taxon>
        <taxon>Methanosarcina</taxon>
    </lineage>
</organism>
<evidence type="ECO:0000313" key="8">
    <source>
        <dbReference type="Proteomes" id="UP000033038"/>
    </source>
</evidence>
<reference evidence="7 8" key="1">
    <citation type="submission" date="2014-07" db="EMBL/GenBank/DDBJ databases">
        <title>Methanogenic archaea and the global carbon cycle.</title>
        <authorList>
            <person name="Henriksen J.R."/>
            <person name="Luke J."/>
            <person name="Reinhart S."/>
            <person name="Benedict M.N."/>
            <person name="Youngblut N.D."/>
            <person name="Metcalf M.E."/>
            <person name="Whitaker R.J."/>
            <person name="Metcalf W.W."/>
        </authorList>
    </citation>
    <scope>NUCLEOTIDE SEQUENCE [LARGE SCALE GENOMIC DNA]</scope>
    <source>
        <strain evidence="7 8">Wiesmoor</strain>
    </source>
</reference>
<dbReference type="Pfam" id="PF13673">
    <property type="entry name" value="Acetyltransf_10"/>
    <property type="match status" value="1"/>
</dbReference>
<dbReference type="HOGENOM" id="CLU_101288_2_2_2"/>
<gene>
    <name evidence="7" type="ORF">MSBRW_0589</name>
</gene>
<dbReference type="RefSeq" id="WP_011305447.1">
    <property type="nucleotide sequence ID" value="NZ_CP009526.1"/>
</dbReference>
<evidence type="ECO:0000256" key="5">
    <source>
        <dbReference type="ARBA" id="ARBA00049880"/>
    </source>
</evidence>
<evidence type="ECO:0000259" key="6">
    <source>
        <dbReference type="PROSITE" id="PS51186"/>
    </source>
</evidence>
<dbReference type="GO" id="GO:0016747">
    <property type="term" value="F:acyltransferase activity, transferring groups other than amino-acyl groups"/>
    <property type="evidence" value="ECO:0007669"/>
    <property type="project" value="InterPro"/>
</dbReference>
<keyword evidence="1" id="KW-0678">Repressor</keyword>
<dbReference type="Proteomes" id="UP000033038">
    <property type="component" value="Chromosome"/>
</dbReference>
<dbReference type="KEGG" id="mbw:MSBRW_0589"/>
<dbReference type="GeneID" id="24822012"/>
<protein>
    <recommendedName>
        <fullName evidence="6">N-acetyltransferase domain-containing protein</fullName>
    </recommendedName>
</protein>
<dbReference type="EMBL" id="CP009526">
    <property type="protein sequence ID" value="AKB49842.1"/>
    <property type="molecule type" value="Genomic_DNA"/>
</dbReference>
<evidence type="ECO:0000256" key="3">
    <source>
        <dbReference type="ARBA" id="ARBA00022679"/>
    </source>
</evidence>
<keyword evidence="3" id="KW-0808">Transferase</keyword>
<evidence type="ECO:0000256" key="2">
    <source>
        <dbReference type="ARBA" id="ARBA00022649"/>
    </source>
</evidence>
<keyword evidence="2" id="KW-1277">Toxin-antitoxin system</keyword>
<evidence type="ECO:0000313" key="7">
    <source>
        <dbReference type="EMBL" id="AKB49842.1"/>
    </source>
</evidence>
<dbReference type="PROSITE" id="PS51186">
    <property type="entry name" value="GNAT"/>
    <property type="match status" value="1"/>
</dbReference>
<sequence>MRKTSEKSENLKHENLDNELIILPLDEADDLSSFNCESEELNDFLKTNALLDQNNLVNRTRLCFCNGSLVGFYSLAADTIETKNVIDGIKSYPYRKYPAVKIARLAVDSRFERCGIGTFLMKIILAQVVSTCDNIGCRYLLVDSKLESTGFYEKFEFKVAEKNKKTDFVPMYLNMQPYVQKEN</sequence>
<proteinExistence type="predicted"/>
<dbReference type="InterPro" id="IPR016181">
    <property type="entry name" value="Acyl_CoA_acyltransferase"/>
</dbReference>
<dbReference type="Gene3D" id="3.40.630.30">
    <property type="match status" value="1"/>
</dbReference>
<dbReference type="PANTHER" id="PTHR36449">
    <property type="entry name" value="ACETYLTRANSFERASE-RELATED"/>
    <property type="match status" value="1"/>
</dbReference>
<dbReference type="PANTHER" id="PTHR36449:SF1">
    <property type="entry name" value="ACETYLTRANSFERASE"/>
    <property type="match status" value="1"/>
</dbReference>
<keyword evidence="4" id="KW-0012">Acyltransferase</keyword>
<evidence type="ECO:0000256" key="4">
    <source>
        <dbReference type="ARBA" id="ARBA00023315"/>
    </source>
</evidence>
<accession>A0A0E3QK20</accession>